<organism evidence="1 2">
    <name type="scientific">Melastoma candidum</name>
    <dbReference type="NCBI Taxonomy" id="119954"/>
    <lineage>
        <taxon>Eukaryota</taxon>
        <taxon>Viridiplantae</taxon>
        <taxon>Streptophyta</taxon>
        <taxon>Embryophyta</taxon>
        <taxon>Tracheophyta</taxon>
        <taxon>Spermatophyta</taxon>
        <taxon>Magnoliopsida</taxon>
        <taxon>eudicotyledons</taxon>
        <taxon>Gunneridae</taxon>
        <taxon>Pentapetalae</taxon>
        <taxon>rosids</taxon>
        <taxon>malvids</taxon>
        <taxon>Myrtales</taxon>
        <taxon>Melastomataceae</taxon>
        <taxon>Melastomatoideae</taxon>
        <taxon>Melastomateae</taxon>
        <taxon>Melastoma</taxon>
    </lineage>
</organism>
<comment type="caution">
    <text evidence="1">The sequence shown here is derived from an EMBL/GenBank/DDBJ whole genome shotgun (WGS) entry which is preliminary data.</text>
</comment>
<sequence length="382" mass="43176">MHSQSYRHHRPSSHGKVKEEEYYLFGETSSYPTTIAFAPPLPPPPPPPQPLEGLERSGPPPFLTKTYDIVDDPSTDRVVSWNPGSNGFVVWDAHAFSATLLPKYFKHNNFSSFIRQLNTYGFRKVDPDRWEFANEYFLRGQKHLLKNIKRRNTPGSSSSSSSSVLNNQQSLDPCVEVGKFGSDGEINRLKRDKQVLMSELVKLRQQQQNSRTYLQDMEQRLKKTESKQCQMMSFLARAVRNPGFLRQLVECSDKRKGIEEALEKKKQRRTIDRAPGDANLCEAPDFEVAEVEMLDGVGLMGAGDGSGRGNGFADDQTQNIQQQYQQQMIWGDLMEGRGEEEELGLGLGLGLDIVPFEDENVLIDGLEDYNVANLDYIYGGSQ</sequence>
<gene>
    <name evidence="1" type="ORF">MLD38_027302</name>
</gene>
<dbReference type="Proteomes" id="UP001057402">
    <property type="component" value="Chromosome 7"/>
</dbReference>
<keyword evidence="2" id="KW-1185">Reference proteome</keyword>
<reference evidence="2" key="1">
    <citation type="journal article" date="2023" name="Front. Plant Sci.">
        <title>Chromosomal-level genome assembly of Melastoma candidum provides insights into trichome evolution.</title>
        <authorList>
            <person name="Zhong Y."/>
            <person name="Wu W."/>
            <person name="Sun C."/>
            <person name="Zou P."/>
            <person name="Liu Y."/>
            <person name="Dai S."/>
            <person name="Zhou R."/>
        </authorList>
    </citation>
    <scope>NUCLEOTIDE SEQUENCE [LARGE SCALE GENOMIC DNA]</scope>
</reference>
<accession>A0ACB9P2Y9</accession>
<proteinExistence type="predicted"/>
<protein>
    <submittedName>
        <fullName evidence="1">Uncharacterized protein</fullName>
    </submittedName>
</protein>
<name>A0ACB9P2Y9_9MYRT</name>
<dbReference type="EMBL" id="CM042886">
    <property type="protein sequence ID" value="KAI4342711.1"/>
    <property type="molecule type" value="Genomic_DNA"/>
</dbReference>
<evidence type="ECO:0000313" key="1">
    <source>
        <dbReference type="EMBL" id="KAI4342711.1"/>
    </source>
</evidence>
<evidence type="ECO:0000313" key="2">
    <source>
        <dbReference type="Proteomes" id="UP001057402"/>
    </source>
</evidence>